<dbReference type="EMBL" id="JAGGNH010000007">
    <property type="protein sequence ID" value="KAJ0968517.1"/>
    <property type="molecule type" value="Genomic_DNA"/>
</dbReference>
<dbReference type="InterPro" id="IPR002487">
    <property type="entry name" value="TF_Kbox"/>
</dbReference>
<feature type="domain" description="K-box" evidence="1">
    <location>
        <begin position="4"/>
        <end position="94"/>
    </location>
</feature>
<dbReference type="Pfam" id="PF01486">
    <property type="entry name" value="K-box"/>
    <property type="match status" value="1"/>
</dbReference>
<dbReference type="OrthoDB" id="1898716at2759"/>
<evidence type="ECO:0000313" key="2">
    <source>
        <dbReference type="EMBL" id="KAJ0968517.1"/>
    </source>
</evidence>
<reference evidence="2" key="1">
    <citation type="submission" date="2021-03" db="EMBL/GenBank/DDBJ databases">
        <authorList>
            <person name="Li Z."/>
            <person name="Yang C."/>
        </authorList>
    </citation>
    <scope>NUCLEOTIDE SEQUENCE</scope>
    <source>
        <strain evidence="2">Dzin_1.0</strain>
        <tissue evidence="2">Leaf</tissue>
    </source>
</reference>
<dbReference type="GO" id="GO:0005634">
    <property type="term" value="C:nucleus"/>
    <property type="evidence" value="ECO:0007669"/>
    <property type="project" value="InterPro"/>
</dbReference>
<accession>A0A9D5C9I3</accession>
<dbReference type="PROSITE" id="PS51297">
    <property type="entry name" value="K_BOX"/>
    <property type="match status" value="1"/>
</dbReference>
<comment type="caution">
    <text evidence="2">The sequence shown here is derived from an EMBL/GenBank/DDBJ whole genome shotgun (WGS) entry which is preliminary data.</text>
</comment>
<reference evidence="2" key="2">
    <citation type="journal article" date="2022" name="Hortic Res">
        <title>The genome of Dioscorea zingiberensis sheds light on the biosynthesis, origin and evolution of the medicinally important diosgenin saponins.</title>
        <authorList>
            <person name="Li Y."/>
            <person name="Tan C."/>
            <person name="Li Z."/>
            <person name="Guo J."/>
            <person name="Li S."/>
            <person name="Chen X."/>
            <person name="Wang C."/>
            <person name="Dai X."/>
            <person name="Yang H."/>
            <person name="Song W."/>
            <person name="Hou L."/>
            <person name="Xu J."/>
            <person name="Tong Z."/>
            <person name="Xu A."/>
            <person name="Yuan X."/>
            <person name="Wang W."/>
            <person name="Yang Q."/>
            <person name="Chen L."/>
            <person name="Sun Z."/>
            <person name="Wang K."/>
            <person name="Pan B."/>
            <person name="Chen J."/>
            <person name="Bao Y."/>
            <person name="Liu F."/>
            <person name="Qi X."/>
            <person name="Gang D.R."/>
            <person name="Wen J."/>
            <person name="Li J."/>
        </authorList>
    </citation>
    <scope>NUCLEOTIDE SEQUENCE</scope>
    <source>
        <strain evidence="2">Dzin_1.0</strain>
    </source>
</reference>
<evidence type="ECO:0000259" key="1">
    <source>
        <dbReference type="PROSITE" id="PS51297"/>
    </source>
</evidence>
<keyword evidence="3" id="KW-1185">Reference proteome</keyword>
<name>A0A9D5C9I3_9LILI</name>
<dbReference type="GO" id="GO:0003700">
    <property type="term" value="F:DNA-binding transcription factor activity"/>
    <property type="evidence" value="ECO:0007669"/>
    <property type="project" value="InterPro"/>
</dbReference>
<protein>
    <recommendedName>
        <fullName evidence="1">K-box domain-containing protein</fullName>
    </recommendedName>
</protein>
<gene>
    <name evidence="2" type="ORF">J5N97_025434</name>
</gene>
<dbReference type="Proteomes" id="UP001085076">
    <property type="component" value="Miscellaneous, Linkage group lg07"/>
</dbReference>
<dbReference type="AlphaFoldDB" id="A0A9D5C9I3"/>
<evidence type="ECO:0000313" key="3">
    <source>
        <dbReference type="Proteomes" id="UP001085076"/>
    </source>
</evidence>
<organism evidence="2 3">
    <name type="scientific">Dioscorea zingiberensis</name>
    <dbReference type="NCBI Taxonomy" id="325984"/>
    <lineage>
        <taxon>Eukaryota</taxon>
        <taxon>Viridiplantae</taxon>
        <taxon>Streptophyta</taxon>
        <taxon>Embryophyta</taxon>
        <taxon>Tracheophyta</taxon>
        <taxon>Spermatophyta</taxon>
        <taxon>Magnoliopsida</taxon>
        <taxon>Liliopsida</taxon>
        <taxon>Dioscoreales</taxon>
        <taxon>Dioscoreaceae</taxon>
        <taxon>Dioscorea</taxon>
    </lineage>
</organism>
<proteinExistence type="predicted"/>
<sequence>MGFLDSWLDSIWTSSSRSKIPASLLFLRMGEDLDGLDISELRGLEQNVDEALKLVRQRKYHVITTQTDTYKKKLKNSHEAHQHLLRELEVRDEHPVYGFVDNDPNNYDGTLALANAGSHVYAYQRVQPNQPNLHGIMGYNSNDLRLA</sequence>